<evidence type="ECO:0000256" key="1">
    <source>
        <dbReference type="ARBA" id="ARBA00001973"/>
    </source>
</evidence>
<evidence type="ECO:0000259" key="13">
    <source>
        <dbReference type="Pfam" id="PF03443"/>
    </source>
</evidence>
<keyword evidence="8 11" id="KW-0624">Polysaccharide degradation</keyword>
<evidence type="ECO:0000256" key="2">
    <source>
        <dbReference type="ARBA" id="ARBA00004613"/>
    </source>
</evidence>
<dbReference type="GO" id="GO:0030245">
    <property type="term" value="P:cellulose catabolic process"/>
    <property type="evidence" value="ECO:0007669"/>
    <property type="project" value="UniProtKB-UniRule"/>
</dbReference>
<dbReference type="CDD" id="cd21175">
    <property type="entry name" value="LPMO_AA9"/>
    <property type="match status" value="1"/>
</dbReference>
<dbReference type="AlphaFoldDB" id="A0A3N4J326"/>
<evidence type="ECO:0000256" key="5">
    <source>
        <dbReference type="ARBA" id="ARBA00023008"/>
    </source>
</evidence>
<sequence length="245" mass="26863">MKGLFSLLSFSALFLSAAAHTTVWYVAINGVQQAKHVGIRKPDNAPGVNYNNSPVKDLKSNDIACNRGGSREVPKWIDANAGDDLTFIWYLNQGDDIMPSSHKGPVMAFLTPEINNINGANVWTKIWEDGLVNGVFGTERLMRNQGKQTVKIPAGLKPGKYLFRADMAALHEADVLYSRNSARGTQFYPNCIQINIVNGGNVEAPKQVSFPGTYHDGMPGLLYNIWSPYLSNYPVPAPGGPVWKP</sequence>
<feature type="signal peptide" evidence="12">
    <location>
        <begin position="1"/>
        <end position="19"/>
    </location>
</feature>
<keyword evidence="7 11" id="KW-0119">Carbohydrate metabolism</keyword>
<evidence type="ECO:0000313" key="15">
    <source>
        <dbReference type="Proteomes" id="UP000275078"/>
    </source>
</evidence>
<dbReference type="OrthoDB" id="2525337at2759"/>
<dbReference type="InterPro" id="IPR005103">
    <property type="entry name" value="AA9_LPMO"/>
</dbReference>
<comment type="domain">
    <text evidence="11">Has a modular structure: an endo-beta-1,4-glucanase catalytic module at the N-terminus, a linker rich in serines and threonines, and a C-terminal carbohydrate-binding module (CBM).</text>
</comment>
<dbReference type="EC" id="1.14.99.56" evidence="11"/>
<dbReference type="InterPro" id="IPR049892">
    <property type="entry name" value="AA9"/>
</dbReference>
<accession>A0A3N4J326</accession>
<comment type="subcellular location">
    <subcellularLocation>
        <location evidence="2 11">Secreted</location>
    </subcellularLocation>
</comment>
<dbReference type="PANTHER" id="PTHR33353:SF17">
    <property type="entry name" value="ENDO-BETA-1,4-GLUCANASE D"/>
    <property type="match status" value="1"/>
</dbReference>
<evidence type="ECO:0000313" key="14">
    <source>
        <dbReference type="EMBL" id="RPA88304.1"/>
    </source>
</evidence>
<keyword evidence="12" id="KW-0732">Signal</keyword>
<dbReference type="GO" id="GO:0030248">
    <property type="term" value="F:cellulose binding"/>
    <property type="evidence" value="ECO:0007669"/>
    <property type="project" value="UniProtKB-UniRule"/>
</dbReference>
<organism evidence="14 15">
    <name type="scientific">Ascobolus immersus RN42</name>
    <dbReference type="NCBI Taxonomy" id="1160509"/>
    <lineage>
        <taxon>Eukaryota</taxon>
        <taxon>Fungi</taxon>
        <taxon>Dikarya</taxon>
        <taxon>Ascomycota</taxon>
        <taxon>Pezizomycotina</taxon>
        <taxon>Pezizomycetes</taxon>
        <taxon>Pezizales</taxon>
        <taxon>Ascobolaceae</taxon>
        <taxon>Ascobolus</taxon>
    </lineage>
</organism>
<evidence type="ECO:0000256" key="12">
    <source>
        <dbReference type="SAM" id="SignalP"/>
    </source>
</evidence>
<keyword evidence="4 11" id="KW-0136">Cellulose degradation</keyword>
<dbReference type="Pfam" id="PF03443">
    <property type="entry name" value="AA9"/>
    <property type="match status" value="1"/>
</dbReference>
<feature type="chain" id="PRO_5018149461" description="AA9 family lytic polysaccharide monooxygenase" evidence="12">
    <location>
        <begin position="20"/>
        <end position="245"/>
    </location>
</feature>
<evidence type="ECO:0000256" key="3">
    <source>
        <dbReference type="ARBA" id="ARBA00022525"/>
    </source>
</evidence>
<comment type="catalytic activity">
    <reaction evidence="10 11">
        <text>[(1-&gt;4)-beta-D-glucosyl]n+m + reduced acceptor + O2 = 4-dehydro-beta-D-glucosyl-[(1-&gt;4)-beta-D-glucosyl]n-1 + [(1-&gt;4)-beta-D-glucosyl]m + acceptor + H2O.</text>
        <dbReference type="EC" id="1.14.99.56"/>
    </reaction>
</comment>
<name>A0A3N4J326_ASCIM</name>
<evidence type="ECO:0000256" key="7">
    <source>
        <dbReference type="ARBA" id="ARBA00023277"/>
    </source>
</evidence>
<feature type="domain" description="Auxiliary Activity family 9 catalytic" evidence="13">
    <location>
        <begin position="20"/>
        <end position="227"/>
    </location>
</feature>
<comment type="function">
    <text evidence="11">Lytic polysaccharide monooxygenase (LMPO) that depolymerizes crystalline and amorphous polysaccharides via the oxidation of scissile alpha- or beta-(1-4)-glycosidic bonds, yielding C1 and/or C4 oxidation products. Catalysis by LPMOs requires the reduction of the active-site copper from Cu(II) to Cu(I) by a reducing agent and H(2)O(2) or O(2) as a cosubstrate.</text>
</comment>
<evidence type="ECO:0000256" key="4">
    <source>
        <dbReference type="ARBA" id="ARBA00023001"/>
    </source>
</evidence>
<dbReference type="PANTHER" id="PTHR33353">
    <property type="entry name" value="PUTATIVE (AFU_ORTHOLOGUE AFUA_1G12560)-RELATED"/>
    <property type="match status" value="1"/>
</dbReference>
<keyword evidence="6 11" id="KW-1015">Disulfide bond</keyword>
<evidence type="ECO:0000256" key="9">
    <source>
        <dbReference type="ARBA" id="ARBA00044502"/>
    </source>
</evidence>
<evidence type="ECO:0000256" key="11">
    <source>
        <dbReference type="RuleBase" id="RU368122"/>
    </source>
</evidence>
<keyword evidence="5" id="KW-0186">Copper</keyword>
<comment type="similarity">
    <text evidence="9">Belongs to the polysaccharide monooxygenase AA9 family.</text>
</comment>
<dbReference type="GO" id="GO:0008810">
    <property type="term" value="F:cellulase activity"/>
    <property type="evidence" value="ECO:0007669"/>
    <property type="project" value="UniProtKB-UniRule"/>
</dbReference>
<keyword evidence="15" id="KW-1185">Reference proteome</keyword>
<proteinExistence type="inferred from homology"/>
<reference evidence="14 15" key="1">
    <citation type="journal article" date="2018" name="Nat. Ecol. Evol.">
        <title>Pezizomycetes genomes reveal the molecular basis of ectomycorrhizal truffle lifestyle.</title>
        <authorList>
            <person name="Murat C."/>
            <person name="Payen T."/>
            <person name="Noel B."/>
            <person name="Kuo A."/>
            <person name="Morin E."/>
            <person name="Chen J."/>
            <person name="Kohler A."/>
            <person name="Krizsan K."/>
            <person name="Balestrini R."/>
            <person name="Da Silva C."/>
            <person name="Montanini B."/>
            <person name="Hainaut M."/>
            <person name="Levati E."/>
            <person name="Barry K.W."/>
            <person name="Belfiori B."/>
            <person name="Cichocki N."/>
            <person name="Clum A."/>
            <person name="Dockter R.B."/>
            <person name="Fauchery L."/>
            <person name="Guy J."/>
            <person name="Iotti M."/>
            <person name="Le Tacon F."/>
            <person name="Lindquist E.A."/>
            <person name="Lipzen A."/>
            <person name="Malagnac F."/>
            <person name="Mello A."/>
            <person name="Molinier V."/>
            <person name="Miyauchi S."/>
            <person name="Poulain J."/>
            <person name="Riccioni C."/>
            <person name="Rubini A."/>
            <person name="Sitrit Y."/>
            <person name="Splivallo R."/>
            <person name="Traeger S."/>
            <person name="Wang M."/>
            <person name="Zifcakova L."/>
            <person name="Wipf D."/>
            <person name="Zambonelli A."/>
            <person name="Paolocci F."/>
            <person name="Nowrousian M."/>
            <person name="Ottonello S."/>
            <person name="Baldrian P."/>
            <person name="Spatafora J.W."/>
            <person name="Henrissat B."/>
            <person name="Nagy L.G."/>
            <person name="Aury J.M."/>
            <person name="Wincker P."/>
            <person name="Grigoriev I.V."/>
            <person name="Bonfante P."/>
            <person name="Martin F.M."/>
        </authorList>
    </citation>
    <scope>NUCLEOTIDE SEQUENCE [LARGE SCALE GENOMIC DNA]</scope>
    <source>
        <strain evidence="14 15">RN42</strain>
    </source>
</reference>
<evidence type="ECO:0000256" key="8">
    <source>
        <dbReference type="ARBA" id="ARBA00023326"/>
    </source>
</evidence>
<keyword evidence="3 11" id="KW-0964">Secreted</keyword>
<gene>
    <name evidence="14" type="ORF">BJ508DRAFT_202323</name>
</gene>
<dbReference type="GO" id="GO:0005576">
    <property type="term" value="C:extracellular region"/>
    <property type="evidence" value="ECO:0007669"/>
    <property type="project" value="UniProtKB-SubCell"/>
</dbReference>
<dbReference type="Gene3D" id="2.70.50.70">
    <property type="match status" value="1"/>
</dbReference>
<comment type="cofactor">
    <cofactor evidence="1">
        <name>Cu(2+)</name>
        <dbReference type="ChEBI" id="CHEBI:29036"/>
    </cofactor>
</comment>
<evidence type="ECO:0000256" key="10">
    <source>
        <dbReference type="ARBA" id="ARBA00045077"/>
    </source>
</evidence>
<protein>
    <recommendedName>
        <fullName evidence="11">AA9 family lytic polysaccharide monooxygenase</fullName>
        <ecNumber evidence="11">1.14.99.56</ecNumber>
    </recommendedName>
    <alternativeName>
        <fullName evidence="11">Endo-beta-1,4-glucanase</fullName>
    </alternativeName>
    <alternativeName>
        <fullName evidence="11">Glycosyl hydrolase 61 family protein</fullName>
    </alternativeName>
</protein>
<dbReference type="EMBL" id="ML119645">
    <property type="protein sequence ID" value="RPA88304.1"/>
    <property type="molecule type" value="Genomic_DNA"/>
</dbReference>
<dbReference type="Proteomes" id="UP000275078">
    <property type="component" value="Unassembled WGS sequence"/>
</dbReference>
<evidence type="ECO:0000256" key="6">
    <source>
        <dbReference type="ARBA" id="ARBA00023157"/>
    </source>
</evidence>